<dbReference type="AlphaFoldDB" id="A0A7L1TVP3"/>
<dbReference type="InterPro" id="IPR052284">
    <property type="entry name" value="Collagen_mod_leprecan"/>
</dbReference>
<feature type="domain" description="Leprecan-like alpha-helical" evidence="5">
    <location>
        <begin position="2"/>
        <end position="186"/>
    </location>
</feature>
<gene>
    <name evidence="6" type="primary">P3h4</name>
    <name evidence="6" type="ORF">PHANIT_R08801</name>
</gene>
<evidence type="ECO:0000256" key="2">
    <source>
        <dbReference type="ARBA" id="ARBA00022729"/>
    </source>
</evidence>
<evidence type="ECO:0000313" key="7">
    <source>
        <dbReference type="Proteomes" id="UP000579685"/>
    </source>
</evidence>
<dbReference type="GO" id="GO:0005518">
    <property type="term" value="F:collagen binding"/>
    <property type="evidence" value="ECO:0007669"/>
    <property type="project" value="TreeGrafter"/>
</dbReference>
<name>A0A7L1TVP3_PHANI</name>
<dbReference type="Proteomes" id="UP000579685">
    <property type="component" value="Unassembled WGS sequence"/>
</dbReference>
<proteinExistence type="inferred from homology"/>
<evidence type="ECO:0000259" key="5">
    <source>
        <dbReference type="Pfam" id="PF23557"/>
    </source>
</evidence>
<protein>
    <submittedName>
        <fullName evidence="6">SC65 protein</fullName>
    </submittedName>
</protein>
<dbReference type="PANTHER" id="PTHR13986">
    <property type="entry name" value="PROTEIN LYSINE HYDROXYLATION COMPLEX COMPONENT"/>
    <property type="match status" value="1"/>
</dbReference>
<feature type="non-terminal residue" evidence="6">
    <location>
        <position position="1"/>
    </location>
</feature>
<keyword evidence="3" id="KW-0325">Glycoprotein</keyword>
<feature type="region of interest" description="Disordered" evidence="4">
    <location>
        <begin position="245"/>
        <end position="264"/>
    </location>
</feature>
<organism evidence="6 7">
    <name type="scientific">Phainopepla nitens</name>
    <name type="common">Phainopepla</name>
    <dbReference type="NCBI Taxonomy" id="161653"/>
    <lineage>
        <taxon>Eukaryota</taxon>
        <taxon>Metazoa</taxon>
        <taxon>Chordata</taxon>
        <taxon>Craniata</taxon>
        <taxon>Vertebrata</taxon>
        <taxon>Euteleostomi</taxon>
        <taxon>Archelosauria</taxon>
        <taxon>Archosauria</taxon>
        <taxon>Dinosauria</taxon>
        <taxon>Saurischia</taxon>
        <taxon>Theropoda</taxon>
        <taxon>Coelurosauria</taxon>
        <taxon>Aves</taxon>
        <taxon>Neognathae</taxon>
        <taxon>Neoaves</taxon>
        <taxon>Telluraves</taxon>
        <taxon>Australaves</taxon>
        <taxon>Passeriformes</taxon>
        <taxon>Bombycillidae</taxon>
        <taxon>Phainopepla</taxon>
    </lineage>
</organism>
<dbReference type="GO" id="GO:0005783">
    <property type="term" value="C:endoplasmic reticulum"/>
    <property type="evidence" value="ECO:0007669"/>
    <property type="project" value="TreeGrafter"/>
</dbReference>
<sequence>QSNKIEKAVSAAHTFLQKNPKHEMTLRYLNYYRTMLDVDEYLVDLEAQPYEPIFVRSVKLYNNGDFRSSAADMEQALAEYYKAYEDCLAGCEGAYELQEFKDFYPAIADHFVSVLQCKVDCETELTPNVGGYFVEKFVATMYHYLQFAYYKLNEVQDAVRSVSSYMLFDPGDTVMQQNLVYYRFHRERWRLRDEDFEPRPVRTPQPTSYGPAPTRERLTVTREGLTLIREGLTLTRERLTMEVDGGEGPELLDLPSDGEFEGEGDYEEGFFAEWWQEPKTKGDKDDQGS</sequence>
<keyword evidence="2" id="KW-0732">Signal</keyword>
<accession>A0A7L1TVP3</accession>
<dbReference type="Gene3D" id="1.25.40.10">
    <property type="entry name" value="Tetratricopeptide repeat domain"/>
    <property type="match status" value="1"/>
</dbReference>
<feature type="non-terminal residue" evidence="6">
    <location>
        <position position="289"/>
    </location>
</feature>
<evidence type="ECO:0000256" key="3">
    <source>
        <dbReference type="ARBA" id="ARBA00023180"/>
    </source>
</evidence>
<dbReference type="Pfam" id="PF23557">
    <property type="entry name" value="TPR_leprecan"/>
    <property type="match status" value="1"/>
</dbReference>
<reference evidence="6 7" key="1">
    <citation type="submission" date="2019-09" db="EMBL/GenBank/DDBJ databases">
        <title>Bird 10,000 Genomes (B10K) Project - Family phase.</title>
        <authorList>
            <person name="Zhang G."/>
        </authorList>
    </citation>
    <scope>NUCLEOTIDE SEQUENCE [LARGE SCALE GENOMIC DNA]</scope>
    <source>
        <strain evidence="6">B10K-DU-002-32</strain>
        <tissue evidence="6">Muscle</tissue>
    </source>
</reference>
<dbReference type="InterPro" id="IPR011990">
    <property type="entry name" value="TPR-like_helical_dom_sf"/>
</dbReference>
<comment type="caution">
    <text evidence="6">The sequence shown here is derived from an EMBL/GenBank/DDBJ whole genome shotgun (WGS) entry which is preliminary data.</text>
</comment>
<dbReference type="InterPro" id="IPR056585">
    <property type="entry name" value="Leprecan_dom"/>
</dbReference>
<keyword evidence="7" id="KW-1185">Reference proteome</keyword>
<comment type="similarity">
    <text evidence="1">Belongs to the leprecan family.</text>
</comment>
<evidence type="ECO:0000313" key="6">
    <source>
        <dbReference type="EMBL" id="NXO64647.1"/>
    </source>
</evidence>
<evidence type="ECO:0000256" key="4">
    <source>
        <dbReference type="SAM" id="MobiDB-lite"/>
    </source>
</evidence>
<dbReference type="EMBL" id="VXBQ01004657">
    <property type="protein sequence ID" value="NXO64647.1"/>
    <property type="molecule type" value="Genomic_DNA"/>
</dbReference>
<dbReference type="GO" id="GO:0030199">
    <property type="term" value="P:collagen fibril organization"/>
    <property type="evidence" value="ECO:0007669"/>
    <property type="project" value="TreeGrafter"/>
</dbReference>
<evidence type="ECO:0000256" key="1">
    <source>
        <dbReference type="ARBA" id="ARBA00006487"/>
    </source>
</evidence>
<dbReference type="PANTHER" id="PTHR13986:SF4">
    <property type="entry name" value="ENDOPLASMIC RETICULUM PROTEIN SC65"/>
    <property type="match status" value="1"/>
</dbReference>